<dbReference type="InterPro" id="IPR013762">
    <property type="entry name" value="Integrase-like_cat_sf"/>
</dbReference>
<dbReference type="InterPro" id="IPR050090">
    <property type="entry name" value="Tyrosine_recombinase_XerCD"/>
</dbReference>
<evidence type="ECO:0000256" key="3">
    <source>
        <dbReference type="ARBA" id="ARBA00023172"/>
    </source>
</evidence>
<organism evidence="4 5">
    <name type="scientific">Sphingobacterium multivorum</name>
    <dbReference type="NCBI Taxonomy" id="28454"/>
    <lineage>
        <taxon>Bacteria</taxon>
        <taxon>Pseudomonadati</taxon>
        <taxon>Bacteroidota</taxon>
        <taxon>Sphingobacteriia</taxon>
        <taxon>Sphingobacteriales</taxon>
        <taxon>Sphingobacteriaceae</taxon>
        <taxon>Sphingobacterium</taxon>
    </lineage>
</organism>
<dbReference type="SUPFAM" id="SSF56349">
    <property type="entry name" value="DNA breaking-rejoining enzymes"/>
    <property type="match status" value="1"/>
</dbReference>
<dbReference type="Pfam" id="PF17293">
    <property type="entry name" value="Arm-DNA-bind_5"/>
    <property type="match status" value="1"/>
</dbReference>
<gene>
    <name evidence="4" type="ORF">NCTC11343_01294</name>
</gene>
<dbReference type="InterPro" id="IPR025269">
    <property type="entry name" value="SAM-like_dom"/>
</dbReference>
<evidence type="ECO:0000313" key="5">
    <source>
        <dbReference type="Proteomes" id="UP000251241"/>
    </source>
</evidence>
<dbReference type="PANTHER" id="PTHR30349">
    <property type="entry name" value="PHAGE INTEGRASE-RELATED"/>
    <property type="match status" value="1"/>
</dbReference>
<dbReference type="GO" id="GO:0015074">
    <property type="term" value="P:DNA integration"/>
    <property type="evidence" value="ECO:0007669"/>
    <property type="project" value="InterPro"/>
</dbReference>
<dbReference type="GeneID" id="97180725"/>
<dbReference type="Proteomes" id="UP000251241">
    <property type="component" value="Unassembled WGS sequence"/>
</dbReference>
<sequence length="403" mass="47317">MLEKSFGLLFFLKKTKFSKGTERLLYGRITINGISKEFSTKRNWFKDRWNQGANRATGNKEDAKSINHYLDALVSKIYEAKRELIANGEDVTTKNLFDLLFGNTDDRKFILQIFQLENDKMKALEGKGYAIGTIKRFETSLSHTREFIQWKYNCDDIEIRKLDYEFVKDYDFWLKTIRNCSQNTASKYIGNFKKIVLHCIKSGWLKKDPFHQFKLLRKDVIKEFLTEEELECLMNKSFSIKRLEIVRDIFAFSCFTGLAYTDVYKLIHNQFFTGVDGKKWISYQRTKTLNLTKIPLLNPAIQMIDKYSTETSTLDDKVFPCFSNQKMNAYLKEIADLCGINKTLTFHMARHTFATTVTLTNRIPLETVSKMMGHKSLKQTQHYAKIVDVKISDDMKRLRQKFN</sequence>
<keyword evidence="2" id="KW-0238">DNA-binding</keyword>
<dbReference type="InterPro" id="IPR011010">
    <property type="entry name" value="DNA_brk_join_enz"/>
</dbReference>
<dbReference type="AlphaFoldDB" id="A0A2X2L6C6"/>
<reference evidence="4 5" key="1">
    <citation type="submission" date="2018-06" db="EMBL/GenBank/DDBJ databases">
        <authorList>
            <consortium name="Pathogen Informatics"/>
            <person name="Doyle S."/>
        </authorList>
    </citation>
    <scope>NUCLEOTIDE SEQUENCE [LARGE SCALE GENOMIC DNA]</scope>
    <source>
        <strain evidence="4 5">NCTC11343</strain>
    </source>
</reference>
<evidence type="ECO:0000256" key="2">
    <source>
        <dbReference type="ARBA" id="ARBA00023125"/>
    </source>
</evidence>
<dbReference type="PROSITE" id="PS51898">
    <property type="entry name" value="TYR_RECOMBINASE"/>
    <property type="match status" value="1"/>
</dbReference>
<evidence type="ECO:0000313" key="4">
    <source>
        <dbReference type="EMBL" id="SPZ84750.1"/>
    </source>
</evidence>
<dbReference type="Pfam" id="PF00589">
    <property type="entry name" value="Phage_integrase"/>
    <property type="match status" value="1"/>
</dbReference>
<dbReference type="PANTHER" id="PTHR30349:SF64">
    <property type="entry name" value="PROPHAGE INTEGRASE INTD-RELATED"/>
    <property type="match status" value="1"/>
</dbReference>
<accession>A0A2X2L6C6</accession>
<dbReference type="CDD" id="cd01185">
    <property type="entry name" value="INTN1_C_like"/>
    <property type="match status" value="1"/>
</dbReference>
<dbReference type="InterPro" id="IPR002104">
    <property type="entry name" value="Integrase_catalytic"/>
</dbReference>
<name>A0A2X2L6C6_SPHMU</name>
<dbReference type="InterPro" id="IPR035386">
    <property type="entry name" value="Arm-DNA-bind_5"/>
</dbReference>
<dbReference type="Gene3D" id="1.10.150.130">
    <property type="match status" value="1"/>
</dbReference>
<evidence type="ECO:0000256" key="1">
    <source>
        <dbReference type="ARBA" id="ARBA00008857"/>
    </source>
</evidence>
<dbReference type="InterPro" id="IPR010998">
    <property type="entry name" value="Integrase_recombinase_N"/>
</dbReference>
<dbReference type="Pfam" id="PF13102">
    <property type="entry name" value="Phage_int_SAM_5"/>
    <property type="match status" value="1"/>
</dbReference>
<comment type="similarity">
    <text evidence="1">Belongs to the 'phage' integrase family.</text>
</comment>
<protein>
    <submittedName>
        <fullName evidence="4">Site-specific tyrosine recombinase XerC</fullName>
    </submittedName>
</protein>
<dbReference type="GO" id="GO:0006310">
    <property type="term" value="P:DNA recombination"/>
    <property type="evidence" value="ECO:0007669"/>
    <property type="project" value="UniProtKB-KW"/>
</dbReference>
<dbReference type="GO" id="GO:0003677">
    <property type="term" value="F:DNA binding"/>
    <property type="evidence" value="ECO:0007669"/>
    <property type="project" value="UniProtKB-KW"/>
</dbReference>
<proteinExistence type="inferred from homology"/>
<dbReference type="EMBL" id="UAUU01000003">
    <property type="protein sequence ID" value="SPZ84750.1"/>
    <property type="molecule type" value="Genomic_DNA"/>
</dbReference>
<keyword evidence="3" id="KW-0233">DNA recombination</keyword>
<dbReference type="RefSeq" id="WP_112374128.1">
    <property type="nucleotide sequence ID" value="NZ_CP069793.1"/>
</dbReference>
<dbReference type="Gene3D" id="1.10.443.10">
    <property type="entry name" value="Intergrase catalytic core"/>
    <property type="match status" value="1"/>
</dbReference>